<gene>
    <name evidence="9" type="primary">radC</name>
    <name evidence="9" type="ORF">KO353_04705</name>
</gene>
<organism evidence="9 10">
    <name type="scientific">Elioraea tepida</name>
    <dbReference type="NCBI Taxonomy" id="2843330"/>
    <lineage>
        <taxon>Bacteria</taxon>
        <taxon>Pseudomonadati</taxon>
        <taxon>Pseudomonadota</taxon>
        <taxon>Alphaproteobacteria</taxon>
        <taxon>Acetobacterales</taxon>
        <taxon>Elioraeaceae</taxon>
        <taxon>Elioraea</taxon>
    </lineage>
</organism>
<dbReference type="Proteomes" id="UP000694001">
    <property type="component" value="Chromosome"/>
</dbReference>
<keyword evidence="1" id="KW-0645">Protease</keyword>
<dbReference type="KEGG" id="elio:KO353_04705"/>
<dbReference type="Pfam" id="PF04002">
    <property type="entry name" value="RadC"/>
    <property type="match status" value="1"/>
</dbReference>
<reference evidence="9" key="1">
    <citation type="submission" date="2021-06" db="EMBL/GenBank/DDBJ databases">
        <title>Elioraea tepida, sp. nov., a moderately thermophilic aerobic anoxygenic phototrophic bacterium isolated from an alkaline siliceous hot spring mat community in Yellowstone National Park, WY, USA.</title>
        <authorList>
            <person name="Saini M.K."/>
            <person name="Yoshida S."/>
            <person name="Sebastian A."/>
            <person name="Hirose S."/>
            <person name="Hara E."/>
            <person name="Tamaki H."/>
            <person name="Soulier N.T."/>
            <person name="Albert I."/>
            <person name="Hanada S."/>
            <person name="Bryant D.A."/>
            <person name="Tank M."/>
        </authorList>
    </citation>
    <scope>NUCLEOTIDE SEQUENCE</scope>
    <source>
        <strain evidence="9">MS-P2</strain>
    </source>
</reference>
<dbReference type="NCBIfam" id="TIGR00608">
    <property type="entry name" value="radc"/>
    <property type="match status" value="1"/>
</dbReference>
<keyword evidence="3" id="KW-0378">Hydrolase</keyword>
<evidence type="ECO:0000313" key="9">
    <source>
        <dbReference type="EMBL" id="QXM25526.1"/>
    </source>
</evidence>
<keyword evidence="4" id="KW-0862">Zinc</keyword>
<dbReference type="InterPro" id="IPR037518">
    <property type="entry name" value="MPN"/>
</dbReference>
<evidence type="ECO:0000256" key="1">
    <source>
        <dbReference type="ARBA" id="ARBA00022670"/>
    </source>
</evidence>
<dbReference type="InterPro" id="IPR025657">
    <property type="entry name" value="RadC_JAB"/>
</dbReference>
<dbReference type="InterPro" id="IPR001405">
    <property type="entry name" value="UPF0758"/>
</dbReference>
<dbReference type="GO" id="GO:0046872">
    <property type="term" value="F:metal ion binding"/>
    <property type="evidence" value="ECO:0007669"/>
    <property type="project" value="UniProtKB-KW"/>
</dbReference>
<dbReference type="CDD" id="cd08071">
    <property type="entry name" value="MPN_DUF2466"/>
    <property type="match status" value="1"/>
</dbReference>
<keyword evidence="2" id="KW-0479">Metal-binding</keyword>
<comment type="similarity">
    <text evidence="6">Belongs to the UPF0758 family.</text>
</comment>
<dbReference type="GO" id="GO:0006508">
    <property type="term" value="P:proteolysis"/>
    <property type="evidence" value="ECO:0007669"/>
    <property type="project" value="UniProtKB-KW"/>
</dbReference>
<evidence type="ECO:0000256" key="2">
    <source>
        <dbReference type="ARBA" id="ARBA00022723"/>
    </source>
</evidence>
<sequence>MPRRKGGVAGGDLFEPAAAPPQKGRSEPGHLDHRRRMRERLFTAGPDALADYELLEMVLYAVPRVDTKPLAKALIARFGSFAAAIAAPRSELLAVDGMGDAAVAALKVVQAASLRLLKAELTERPVLSSWDRLLDYLHASLAREPVEQVRALFLDSRNRLIADEQQGRGTVNHTPLYPREVLKRALELKAAALILVHNHPSGDPTPSRADIELTRELASAAKALGLALHDHVIVGMGRWMSFRREGLL</sequence>
<feature type="domain" description="MPN" evidence="8">
    <location>
        <begin position="126"/>
        <end position="248"/>
    </location>
</feature>
<evidence type="ECO:0000256" key="6">
    <source>
        <dbReference type="RuleBase" id="RU003797"/>
    </source>
</evidence>
<dbReference type="EMBL" id="CP076448">
    <property type="protein sequence ID" value="QXM25526.1"/>
    <property type="molecule type" value="Genomic_DNA"/>
</dbReference>
<proteinExistence type="inferred from homology"/>
<dbReference type="PROSITE" id="PS50249">
    <property type="entry name" value="MPN"/>
    <property type="match status" value="1"/>
</dbReference>
<feature type="region of interest" description="Disordered" evidence="7">
    <location>
        <begin position="1"/>
        <end position="34"/>
    </location>
</feature>
<evidence type="ECO:0000259" key="8">
    <source>
        <dbReference type="PROSITE" id="PS50249"/>
    </source>
</evidence>
<dbReference type="NCBIfam" id="NF000642">
    <property type="entry name" value="PRK00024.1"/>
    <property type="match status" value="1"/>
</dbReference>
<dbReference type="RefSeq" id="WP_218286582.1">
    <property type="nucleotide sequence ID" value="NZ_CP076448.1"/>
</dbReference>
<dbReference type="PROSITE" id="PS01302">
    <property type="entry name" value="UPF0758"/>
    <property type="match status" value="1"/>
</dbReference>
<evidence type="ECO:0000313" key="10">
    <source>
        <dbReference type="Proteomes" id="UP000694001"/>
    </source>
</evidence>
<name>A0A975YKB1_9PROT</name>
<dbReference type="GO" id="GO:0008237">
    <property type="term" value="F:metallopeptidase activity"/>
    <property type="evidence" value="ECO:0007669"/>
    <property type="project" value="UniProtKB-KW"/>
</dbReference>
<keyword evidence="5" id="KW-0482">Metalloprotease</keyword>
<evidence type="ECO:0000256" key="5">
    <source>
        <dbReference type="ARBA" id="ARBA00023049"/>
    </source>
</evidence>
<keyword evidence="10" id="KW-1185">Reference proteome</keyword>
<dbReference type="PANTHER" id="PTHR30471:SF3">
    <property type="entry name" value="UPF0758 PROTEIN YEES-RELATED"/>
    <property type="match status" value="1"/>
</dbReference>
<dbReference type="AlphaFoldDB" id="A0A975YKB1"/>
<evidence type="ECO:0000256" key="7">
    <source>
        <dbReference type="SAM" id="MobiDB-lite"/>
    </source>
</evidence>
<evidence type="ECO:0000256" key="3">
    <source>
        <dbReference type="ARBA" id="ARBA00022801"/>
    </source>
</evidence>
<dbReference type="PANTHER" id="PTHR30471">
    <property type="entry name" value="DNA REPAIR PROTEIN RADC"/>
    <property type="match status" value="1"/>
</dbReference>
<accession>A0A975YKB1</accession>
<dbReference type="InterPro" id="IPR020891">
    <property type="entry name" value="UPF0758_CS"/>
</dbReference>
<protein>
    <submittedName>
        <fullName evidence="9">DNA repair protein RadC</fullName>
    </submittedName>
</protein>
<evidence type="ECO:0000256" key="4">
    <source>
        <dbReference type="ARBA" id="ARBA00022833"/>
    </source>
</evidence>